<gene>
    <name evidence="2" type="ORF">C1645_716750</name>
</gene>
<feature type="domain" description="Protein kinase" evidence="1">
    <location>
        <begin position="1"/>
        <end position="209"/>
    </location>
</feature>
<dbReference type="PROSITE" id="PS50011">
    <property type="entry name" value="PROTEIN_KINASE_DOM"/>
    <property type="match status" value="1"/>
</dbReference>
<dbReference type="GO" id="GO:0004672">
    <property type="term" value="F:protein kinase activity"/>
    <property type="evidence" value="ECO:0007669"/>
    <property type="project" value="InterPro"/>
</dbReference>
<organism evidence="2 3">
    <name type="scientific">Glomus cerebriforme</name>
    <dbReference type="NCBI Taxonomy" id="658196"/>
    <lineage>
        <taxon>Eukaryota</taxon>
        <taxon>Fungi</taxon>
        <taxon>Fungi incertae sedis</taxon>
        <taxon>Mucoromycota</taxon>
        <taxon>Glomeromycotina</taxon>
        <taxon>Glomeromycetes</taxon>
        <taxon>Glomerales</taxon>
        <taxon>Glomeraceae</taxon>
        <taxon>Glomus</taxon>
    </lineage>
</organism>
<dbReference type="AlphaFoldDB" id="A0A397SH20"/>
<sequence>MKLYLKMNDSSNVISIYGITKDPDTNNFMMVIYYSNNGNLRQMLNREFNSLCWSSKFNILCHIASGLRSIHEKELTHQDFHSGNILPRTDQFTCITDLGLCKPVNEKSENNSKKVYGVLPYVAPEVLRGSKYTQASDIYSFGIVLYEVFNGFPPYFDMAHDEFLTIKICNGLRPSFNIKVPQLINELYKQCVDADSLKRPTADYLRKKL</sequence>
<evidence type="ECO:0000259" key="1">
    <source>
        <dbReference type="PROSITE" id="PS50011"/>
    </source>
</evidence>
<dbReference type="Pfam" id="PF07714">
    <property type="entry name" value="PK_Tyr_Ser-Thr"/>
    <property type="match status" value="1"/>
</dbReference>
<feature type="non-terminal residue" evidence="2">
    <location>
        <position position="209"/>
    </location>
</feature>
<dbReference type="PANTHER" id="PTHR23257:SF963">
    <property type="entry name" value="AT08303P"/>
    <property type="match status" value="1"/>
</dbReference>
<dbReference type="SUPFAM" id="SSF56112">
    <property type="entry name" value="Protein kinase-like (PK-like)"/>
    <property type="match status" value="1"/>
</dbReference>
<protein>
    <submittedName>
        <fullName evidence="2">Kinase-like domain-containing protein</fullName>
    </submittedName>
</protein>
<dbReference type="InterPro" id="IPR001245">
    <property type="entry name" value="Ser-Thr/Tyr_kinase_cat_dom"/>
</dbReference>
<keyword evidence="2" id="KW-0808">Transferase</keyword>
<dbReference type="Gene3D" id="1.10.510.10">
    <property type="entry name" value="Transferase(Phosphotransferase) domain 1"/>
    <property type="match status" value="1"/>
</dbReference>
<dbReference type="Proteomes" id="UP000265703">
    <property type="component" value="Unassembled WGS sequence"/>
</dbReference>
<dbReference type="InterPro" id="IPR050167">
    <property type="entry name" value="Ser_Thr_protein_kinase"/>
</dbReference>
<keyword evidence="2" id="KW-0418">Kinase</keyword>
<keyword evidence="3" id="KW-1185">Reference proteome</keyword>
<name>A0A397SH20_9GLOM</name>
<dbReference type="PANTHER" id="PTHR23257">
    <property type="entry name" value="SERINE-THREONINE PROTEIN KINASE"/>
    <property type="match status" value="1"/>
</dbReference>
<proteinExistence type="predicted"/>
<dbReference type="GO" id="GO:0007165">
    <property type="term" value="P:signal transduction"/>
    <property type="evidence" value="ECO:0007669"/>
    <property type="project" value="TreeGrafter"/>
</dbReference>
<evidence type="ECO:0000313" key="2">
    <source>
        <dbReference type="EMBL" id="RIA82071.1"/>
    </source>
</evidence>
<reference evidence="2 3" key="1">
    <citation type="submission" date="2018-06" db="EMBL/GenBank/DDBJ databases">
        <title>Comparative genomics reveals the genomic features of Rhizophagus irregularis, R. cerebriforme, R. diaphanum and Gigaspora rosea, and their symbiotic lifestyle signature.</title>
        <authorList>
            <person name="Morin E."/>
            <person name="San Clemente H."/>
            <person name="Chen E.C.H."/>
            <person name="De La Providencia I."/>
            <person name="Hainaut M."/>
            <person name="Kuo A."/>
            <person name="Kohler A."/>
            <person name="Murat C."/>
            <person name="Tang N."/>
            <person name="Roy S."/>
            <person name="Loubradou J."/>
            <person name="Henrissat B."/>
            <person name="Grigoriev I.V."/>
            <person name="Corradi N."/>
            <person name="Roux C."/>
            <person name="Martin F.M."/>
        </authorList>
    </citation>
    <scope>NUCLEOTIDE SEQUENCE [LARGE SCALE GENOMIC DNA]</scope>
    <source>
        <strain evidence="2 3">DAOM 227022</strain>
    </source>
</reference>
<dbReference type="OrthoDB" id="544350at2759"/>
<comment type="caution">
    <text evidence="2">The sequence shown here is derived from an EMBL/GenBank/DDBJ whole genome shotgun (WGS) entry which is preliminary data.</text>
</comment>
<dbReference type="InterPro" id="IPR000719">
    <property type="entry name" value="Prot_kinase_dom"/>
</dbReference>
<accession>A0A397SH20</accession>
<dbReference type="EMBL" id="QKYT01000708">
    <property type="protein sequence ID" value="RIA82071.1"/>
    <property type="molecule type" value="Genomic_DNA"/>
</dbReference>
<dbReference type="GO" id="GO:0005524">
    <property type="term" value="F:ATP binding"/>
    <property type="evidence" value="ECO:0007669"/>
    <property type="project" value="InterPro"/>
</dbReference>
<dbReference type="GO" id="GO:0005737">
    <property type="term" value="C:cytoplasm"/>
    <property type="evidence" value="ECO:0007669"/>
    <property type="project" value="TreeGrafter"/>
</dbReference>
<evidence type="ECO:0000313" key="3">
    <source>
        <dbReference type="Proteomes" id="UP000265703"/>
    </source>
</evidence>
<dbReference type="InterPro" id="IPR011009">
    <property type="entry name" value="Kinase-like_dom_sf"/>
</dbReference>